<reference evidence="6 7" key="1">
    <citation type="journal article" date="2020" name="Front. Microbiol.">
        <title>Design of Bacterial Strain-Specific qPCR Assays Using NGS Data and Publicly Available Resources and Its Application to Track Biocontrol Strains.</title>
        <authorList>
            <person name="Hernandez I."/>
            <person name="Sant C."/>
            <person name="Martinez R."/>
            <person name="Fernandez C."/>
        </authorList>
    </citation>
    <scope>NUCLEOTIDE SEQUENCE [LARGE SCALE GENOMIC DNA]</scope>
    <source>
        <strain evidence="6 7">B24</strain>
    </source>
</reference>
<evidence type="ECO:0000256" key="2">
    <source>
        <dbReference type="ARBA" id="ARBA00022741"/>
    </source>
</evidence>
<dbReference type="GO" id="GO:0046872">
    <property type="term" value="F:metal ion binding"/>
    <property type="evidence" value="ECO:0007669"/>
    <property type="project" value="InterPro"/>
</dbReference>
<dbReference type="Gene3D" id="3.30.470.20">
    <property type="entry name" value="ATP-grasp fold, B domain"/>
    <property type="match status" value="1"/>
</dbReference>
<gene>
    <name evidence="6" type="ORF">FVO59_09500</name>
</gene>
<evidence type="ECO:0000313" key="6">
    <source>
        <dbReference type="EMBL" id="QMU97425.1"/>
    </source>
</evidence>
<evidence type="ECO:0000256" key="4">
    <source>
        <dbReference type="PROSITE-ProRule" id="PRU00409"/>
    </source>
</evidence>
<dbReference type="Gene3D" id="3.30.1490.20">
    <property type="entry name" value="ATP-grasp fold, A domain"/>
    <property type="match status" value="1"/>
</dbReference>
<dbReference type="Gene3D" id="3.40.50.20">
    <property type="match status" value="1"/>
</dbReference>
<dbReference type="InterPro" id="IPR011761">
    <property type="entry name" value="ATP-grasp"/>
</dbReference>
<dbReference type="PANTHER" id="PTHR43585:SF2">
    <property type="entry name" value="ATP-GRASP ENZYME FSQD"/>
    <property type="match status" value="1"/>
</dbReference>
<organism evidence="6 7">
    <name type="scientific">Microbacterium esteraromaticum</name>
    <dbReference type="NCBI Taxonomy" id="57043"/>
    <lineage>
        <taxon>Bacteria</taxon>
        <taxon>Bacillati</taxon>
        <taxon>Actinomycetota</taxon>
        <taxon>Actinomycetes</taxon>
        <taxon>Micrococcales</taxon>
        <taxon>Microbacteriaceae</taxon>
        <taxon>Microbacterium</taxon>
    </lineage>
</organism>
<evidence type="ECO:0000259" key="5">
    <source>
        <dbReference type="PROSITE" id="PS50975"/>
    </source>
</evidence>
<dbReference type="PANTHER" id="PTHR43585">
    <property type="entry name" value="FUMIPYRROLE BIOSYNTHESIS PROTEIN C"/>
    <property type="match status" value="1"/>
</dbReference>
<evidence type="ECO:0000313" key="7">
    <source>
        <dbReference type="Proteomes" id="UP000515708"/>
    </source>
</evidence>
<dbReference type="Proteomes" id="UP000515708">
    <property type="component" value="Chromosome"/>
</dbReference>
<protein>
    <submittedName>
        <fullName evidence="6">ATP-grasp domain-containing protein</fullName>
    </submittedName>
</protein>
<evidence type="ECO:0000256" key="3">
    <source>
        <dbReference type="ARBA" id="ARBA00022840"/>
    </source>
</evidence>
<dbReference type="Pfam" id="PF13535">
    <property type="entry name" value="ATP-grasp_4"/>
    <property type="match status" value="1"/>
</dbReference>
<dbReference type="GO" id="GO:0016874">
    <property type="term" value="F:ligase activity"/>
    <property type="evidence" value="ECO:0007669"/>
    <property type="project" value="UniProtKB-KW"/>
</dbReference>
<keyword evidence="1" id="KW-0436">Ligase</keyword>
<proteinExistence type="predicted"/>
<dbReference type="SUPFAM" id="SSF56059">
    <property type="entry name" value="Glutathione synthetase ATP-binding domain-like"/>
    <property type="match status" value="1"/>
</dbReference>
<sequence>MSRLLVLGVAAVQDDLIVRAQRDGHHVIACAGSADGPGAARADVFIEQNFAEVDEIVALAEAHAVDAIYSVGSDRAMPVVGEASERLGLPVLASAASALVCNDKLLMRERLGPDTTGNVPFFRVSSGAGPVPGLAFPFIVKPNDSQGQRGVALVHDEREYRDAVEAAVAHSRNGQAIVERYLDGPEISVNGYLVDGELVFCAVSDRNTWDGHVGLVREHRLPSLNATERTVGLARDLLEQLATAMKVANGPIYAQMKVVDGEPFVLEVSPRLDGCHLWRLIEYTRGVNLLDVVVDHLLNGDVPDRKRFEPARQVAGTLEFLAQPPGRMNQRFDDREADFEQYYYAQDDVVRPINGRMDKVGYRVRSDA</sequence>
<dbReference type="InterPro" id="IPR052032">
    <property type="entry name" value="ATP-dep_AA_Ligase"/>
</dbReference>
<dbReference type="RefSeq" id="WP_182252423.1">
    <property type="nucleotide sequence ID" value="NZ_CP043732.1"/>
</dbReference>
<keyword evidence="3 4" id="KW-0067">ATP-binding</keyword>
<keyword evidence="2 4" id="KW-0547">Nucleotide-binding</keyword>
<dbReference type="EMBL" id="CP043732">
    <property type="protein sequence ID" value="QMU97425.1"/>
    <property type="molecule type" value="Genomic_DNA"/>
</dbReference>
<accession>A0A7D8AJI3</accession>
<dbReference type="PROSITE" id="PS50975">
    <property type="entry name" value="ATP_GRASP"/>
    <property type="match status" value="1"/>
</dbReference>
<feature type="domain" description="ATP-grasp" evidence="5">
    <location>
        <begin position="105"/>
        <end position="298"/>
    </location>
</feature>
<dbReference type="GO" id="GO:0005524">
    <property type="term" value="F:ATP binding"/>
    <property type="evidence" value="ECO:0007669"/>
    <property type="project" value="UniProtKB-UniRule"/>
</dbReference>
<name>A0A7D8AJI3_9MICO</name>
<dbReference type="InterPro" id="IPR013815">
    <property type="entry name" value="ATP_grasp_subdomain_1"/>
</dbReference>
<evidence type="ECO:0000256" key="1">
    <source>
        <dbReference type="ARBA" id="ARBA00022598"/>
    </source>
</evidence>
<dbReference type="AlphaFoldDB" id="A0A7D8AJI3"/>